<keyword evidence="2" id="KW-1003">Cell membrane</keyword>
<accession>T1AR45</accession>
<evidence type="ECO:0000256" key="3">
    <source>
        <dbReference type="ARBA" id="ARBA00022692"/>
    </source>
</evidence>
<keyword evidence="5 6" id="KW-0472">Membrane</keyword>
<feature type="transmembrane region" description="Helical" evidence="6">
    <location>
        <begin position="71"/>
        <end position="89"/>
    </location>
</feature>
<reference evidence="7" key="2">
    <citation type="journal article" date="2014" name="ISME J.">
        <title>Microbial stratification in low pH oxic and suboxic macroscopic growths along an acid mine drainage.</title>
        <authorList>
            <person name="Mendez-Garcia C."/>
            <person name="Mesa V."/>
            <person name="Sprenger R.R."/>
            <person name="Richter M."/>
            <person name="Diez M.S."/>
            <person name="Solano J."/>
            <person name="Bargiela R."/>
            <person name="Golyshina O.V."/>
            <person name="Manteca A."/>
            <person name="Ramos J.L."/>
            <person name="Gallego J.R."/>
            <person name="Llorente I."/>
            <person name="Martins Dos Santos V.A."/>
            <person name="Jensen O.N."/>
            <person name="Pelaez A.I."/>
            <person name="Sanchez J."/>
            <person name="Ferrer M."/>
        </authorList>
    </citation>
    <scope>NUCLEOTIDE SEQUENCE</scope>
</reference>
<sequence>YILLGGYIIVDPLGAWVLLSCSAVYLLASLYAIGYMRALGETRRLHRFYALFAGFALTILLGPLMNNIGVYWIAIELTTLVSTFLVGFEKTREGVEAAWKYIVIVSAGISLALLGIVFYYW</sequence>
<comment type="subcellular location">
    <subcellularLocation>
        <location evidence="1">Cell membrane</location>
        <topology evidence="1">Multi-pass membrane protein</topology>
    </subcellularLocation>
</comment>
<evidence type="ECO:0000256" key="1">
    <source>
        <dbReference type="ARBA" id="ARBA00004651"/>
    </source>
</evidence>
<dbReference type="GO" id="GO:0005886">
    <property type="term" value="C:plasma membrane"/>
    <property type="evidence" value="ECO:0007669"/>
    <property type="project" value="UniProtKB-SubCell"/>
</dbReference>
<keyword evidence="7" id="KW-0830">Ubiquinone</keyword>
<evidence type="ECO:0000256" key="2">
    <source>
        <dbReference type="ARBA" id="ARBA00022475"/>
    </source>
</evidence>
<comment type="caution">
    <text evidence="7">The sequence shown here is derived from an EMBL/GenBank/DDBJ whole genome shotgun (WGS) entry which is preliminary data.</text>
</comment>
<dbReference type="InterPro" id="IPR052175">
    <property type="entry name" value="ComplexI-like_HydComp"/>
</dbReference>
<feature type="transmembrane region" description="Helical" evidence="6">
    <location>
        <begin position="101"/>
        <end position="120"/>
    </location>
</feature>
<feature type="transmembrane region" description="Helical" evidence="6">
    <location>
        <begin position="48"/>
        <end position="65"/>
    </location>
</feature>
<reference evidence="7" key="1">
    <citation type="submission" date="2013-08" db="EMBL/GenBank/DDBJ databases">
        <authorList>
            <person name="Mendez C."/>
            <person name="Richter M."/>
            <person name="Ferrer M."/>
            <person name="Sanchez J."/>
        </authorList>
    </citation>
    <scope>NUCLEOTIDE SEQUENCE</scope>
</reference>
<evidence type="ECO:0000256" key="6">
    <source>
        <dbReference type="SAM" id="Phobius"/>
    </source>
</evidence>
<evidence type="ECO:0000313" key="7">
    <source>
        <dbReference type="EMBL" id="EQD43179.1"/>
    </source>
</evidence>
<evidence type="ECO:0000256" key="4">
    <source>
        <dbReference type="ARBA" id="ARBA00022989"/>
    </source>
</evidence>
<protein>
    <submittedName>
        <fullName evidence="7">NADH/Ubiquinone/plastoquinone (Complex I)</fullName>
    </submittedName>
</protein>
<keyword evidence="4 6" id="KW-1133">Transmembrane helix</keyword>
<dbReference type="EMBL" id="AUZX01011454">
    <property type="protein sequence ID" value="EQD43179.1"/>
    <property type="molecule type" value="Genomic_DNA"/>
</dbReference>
<organism evidence="7">
    <name type="scientific">mine drainage metagenome</name>
    <dbReference type="NCBI Taxonomy" id="410659"/>
    <lineage>
        <taxon>unclassified sequences</taxon>
        <taxon>metagenomes</taxon>
        <taxon>ecological metagenomes</taxon>
    </lineage>
</organism>
<feature type="non-terminal residue" evidence="7">
    <location>
        <position position="121"/>
    </location>
</feature>
<dbReference type="PANTHER" id="PTHR42682">
    <property type="entry name" value="HYDROGENASE-4 COMPONENT F"/>
    <property type="match status" value="1"/>
</dbReference>
<keyword evidence="3 6" id="KW-0812">Transmembrane</keyword>
<dbReference type="PANTHER" id="PTHR42682:SF5">
    <property type="entry name" value="HYDROGENASE-4 COMPONENT F"/>
    <property type="match status" value="1"/>
</dbReference>
<evidence type="ECO:0000256" key="5">
    <source>
        <dbReference type="ARBA" id="ARBA00023136"/>
    </source>
</evidence>
<dbReference type="AlphaFoldDB" id="T1AR45"/>
<feature type="non-terminal residue" evidence="7">
    <location>
        <position position="1"/>
    </location>
</feature>
<gene>
    <name evidence="7" type="ORF">B1A_15610</name>
</gene>
<proteinExistence type="predicted"/>
<feature type="transmembrane region" description="Helical" evidence="6">
    <location>
        <begin position="13"/>
        <end position="36"/>
    </location>
</feature>
<name>T1AR45_9ZZZZ</name>